<keyword evidence="3" id="KW-1185">Reference proteome</keyword>
<feature type="domain" description="Secretion system C-terminal sorting" evidence="1">
    <location>
        <begin position="196"/>
        <end position="280"/>
    </location>
</feature>
<evidence type="ECO:0000259" key="1">
    <source>
        <dbReference type="Pfam" id="PF18962"/>
    </source>
</evidence>
<comment type="caution">
    <text evidence="2">The sequence shown here is derived from an EMBL/GenBank/DDBJ whole genome shotgun (WGS) entry which is preliminary data.</text>
</comment>
<proteinExistence type="predicted"/>
<dbReference type="InterPro" id="IPR026444">
    <property type="entry name" value="Secre_tail"/>
</dbReference>
<dbReference type="Pfam" id="PF18962">
    <property type="entry name" value="Por_Secre_tail"/>
    <property type="match status" value="1"/>
</dbReference>
<organism evidence="2 3">
    <name type="scientific">Pedobacter helvus</name>
    <dbReference type="NCBI Taxonomy" id="2563444"/>
    <lineage>
        <taxon>Bacteria</taxon>
        <taxon>Pseudomonadati</taxon>
        <taxon>Bacteroidota</taxon>
        <taxon>Sphingobacteriia</taxon>
        <taxon>Sphingobacteriales</taxon>
        <taxon>Sphingobacteriaceae</taxon>
        <taxon>Pedobacter</taxon>
    </lineage>
</organism>
<gene>
    <name evidence="2" type="ORF">E5L68_004620</name>
</gene>
<sequence length="283" mass="31070">MVHSLQQLLTTNCGVYTVTKNVSPLSLIVSPGGNGYCGEATISVGIPSGNSFYWEATGDLEINANGQTLSTTDNNIGITGTNGTIAVTTSACGSLLTLYYDYQPYARQLSIAVSSIIGSEPLSVTIPDLDYAFDNIYWYIDNDLVETGIGTLFFSNPPCGEHEVRAEVLLPCGTTVVVGSSYFERYCGGWWRSMIIYPNPASSYLNIQPDTEKLKTLSATEKSAMKEYEALLYDISGKLLLKGKSNGYKLNLDTRHLKSDYYFIHIKIDGEKEIIKKQVIIKN</sequence>
<dbReference type="EMBL" id="SRMP02000004">
    <property type="protein sequence ID" value="MFN0290659.1"/>
    <property type="molecule type" value="Genomic_DNA"/>
</dbReference>
<dbReference type="RefSeq" id="WP_171046989.1">
    <property type="nucleotide sequence ID" value="NZ_SRMP02000004.1"/>
</dbReference>
<accession>A0ABW9JE34</accession>
<dbReference type="Proteomes" id="UP001517367">
    <property type="component" value="Unassembled WGS sequence"/>
</dbReference>
<evidence type="ECO:0000313" key="2">
    <source>
        <dbReference type="EMBL" id="MFN0290659.1"/>
    </source>
</evidence>
<reference evidence="2 3" key="1">
    <citation type="submission" date="2024-12" db="EMBL/GenBank/DDBJ databases">
        <authorList>
            <person name="Hu S."/>
        </authorList>
    </citation>
    <scope>NUCLEOTIDE SEQUENCE [LARGE SCALE GENOMIC DNA]</scope>
    <source>
        <strain evidence="2 3">P-25</strain>
    </source>
</reference>
<evidence type="ECO:0000313" key="3">
    <source>
        <dbReference type="Proteomes" id="UP001517367"/>
    </source>
</evidence>
<dbReference type="NCBIfam" id="TIGR04183">
    <property type="entry name" value="Por_Secre_tail"/>
    <property type="match status" value="1"/>
</dbReference>
<protein>
    <submittedName>
        <fullName evidence="2">T9SS type A sorting domain-containing protein</fullName>
    </submittedName>
</protein>
<name>A0ABW9JE34_9SPHI</name>